<dbReference type="OrthoDB" id="1735038at2759"/>
<evidence type="ECO:0000256" key="4">
    <source>
        <dbReference type="ARBA" id="ARBA00022801"/>
    </source>
</evidence>
<feature type="signal peptide" evidence="6">
    <location>
        <begin position="1"/>
        <end position="18"/>
    </location>
</feature>
<dbReference type="EMBL" id="JADBJN010000003">
    <property type="protein sequence ID" value="KAG5671041.1"/>
    <property type="molecule type" value="Genomic_DNA"/>
</dbReference>
<dbReference type="Pfam" id="PF05577">
    <property type="entry name" value="Peptidase_S28"/>
    <property type="match status" value="3"/>
</dbReference>
<dbReference type="InterPro" id="IPR008758">
    <property type="entry name" value="Peptidase_S28"/>
</dbReference>
<keyword evidence="8" id="KW-1185">Reference proteome</keyword>
<dbReference type="Proteomes" id="UP001107558">
    <property type="component" value="Chromosome 3"/>
</dbReference>
<keyword evidence="3 6" id="KW-0732">Signal</keyword>
<dbReference type="PANTHER" id="PTHR11010:SF5">
    <property type="entry name" value="RE36938P-RELATED"/>
    <property type="match status" value="1"/>
</dbReference>
<evidence type="ECO:0000256" key="1">
    <source>
        <dbReference type="ARBA" id="ARBA00011079"/>
    </source>
</evidence>
<evidence type="ECO:0000256" key="5">
    <source>
        <dbReference type="ARBA" id="ARBA00023180"/>
    </source>
</evidence>
<dbReference type="GO" id="GO:0070008">
    <property type="term" value="F:serine-type exopeptidase activity"/>
    <property type="evidence" value="ECO:0007669"/>
    <property type="project" value="InterPro"/>
</dbReference>
<evidence type="ECO:0000256" key="2">
    <source>
        <dbReference type="ARBA" id="ARBA00022670"/>
    </source>
</evidence>
<accession>A0A9J6BME0</accession>
<evidence type="ECO:0000313" key="8">
    <source>
        <dbReference type="Proteomes" id="UP001107558"/>
    </source>
</evidence>
<name>A0A9J6BME0_POLVA</name>
<dbReference type="GO" id="GO:0006508">
    <property type="term" value="P:proteolysis"/>
    <property type="evidence" value="ECO:0007669"/>
    <property type="project" value="UniProtKB-KW"/>
</dbReference>
<proteinExistence type="inferred from homology"/>
<dbReference type="GO" id="GO:0008239">
    <property type="term" value="F:dipeptidyl-peptidase activity"/>
    <property type="evidence" value="ECO:0007669"/>
    <property type="project" value="TreeGrafter"/>
</dbReference>
<keyword evidence="4" id="KW-0378">Hydrolase</keyword>
<reference evidence="7" key="1">
    <citation type="submission" date="2021-03" db="EMBL/GenBank/DDBJ databases">
        <title>Chromosome level genome of the anhydrobiotic midge Polypedilum vanderplanki.</title>
        <authorList>
            <person name="Yoshida Y."/>
            <person name="Kikawada T."/>
            <person name="Gusev O."/>
        </authorList>
    </citation>
    <scope>NUCLEOTIDE SEQUENCE</scope>
    <source>
        <strain evidence="7">NIAS01</strain>
        <tissue evidence="7">Whole body or cell culture</tissue>
    </source>
</reference>
<dbReference type="PANTHER" id="PTHR11010">
    <property type="entry name" value="PROTEASE S28 PRO-X CARBOXYPEPTIDASE-RELATED"/>
    <property type="match status" value="1"/>
</dbReference>
<comment type="similarity">
    <text evidence="1">Belongs to the peptidase S28 family.</text>
</comment>
<dbReference type="Gene3D" id="1.20.120.980">
    <property type="entry name" value="Serine carboxypeptidase S28, SKS domain"/>
    <property type="match status" value="2"/>
</dbReference>
<dbReference type="Gene3D" id="3.40.50.1820">
    <property type="entry name" value="alpha/beta hydrolase"/>
    <property type="match status" value="3"/>
</dbReference>
<dbReference type="InterPro" id="IPR042269">
    <property type="entry name" value="Ser_carbopepase_S28_SKS"/>
</dbReference>
<dbReference type="SUPFAM" id="SSF53474">
    <property type="entry name" value="alpha/beta-Hydrolases"/>
    <property type="match status" value="3"/>
</dbReference>
<evidence type="ECO:0000256" key="3">
    <source>
        <dbReference type="ARBA" id="ARBA00022729"/>
    </source>
</evidence>
<evidence type="ECO:0000256" key="6">
    <source>
        <dbReference type="SAM" id="SignalP"/>
    </source>
</evidence>
<gene>
    <name evidence="7" type="ORF">PVAND_001259</name>
</gene>
<keyword evidence="2" id="KW-0645">Protease</keyword>
<protein>
    <submittedName>
        <fullName evidence="7">Uncharacterized protein</fullName>
    </submittedName>
</protein>
<comment type="caution">
    <text evidence="7">The sequence shown here is derived from an EMBL/GenBank/DDBJ whole genome shotgun (WGS) entry which is preliminary data.</text>
</comment>
<dbReference type="AlphaFoldDB" id="A0A9J6BME0"/>
<dbReference type="InterPro" id="IPR029058">
    <property type="entry name" value="AB_hydrolase_fold"/>
</dbReference>
<organism evidence="7 8">
    <name type="scientific">Polypedilum vanderplanki</name>
    <name type="common">Sleeping chironomid midge</name>
    <dbReference type="NCBI Taxonomy" id="319348"/>
    <lineage>
        <taxon>Eukaryota</taxon>
        <taxon>Metazoa</taxon>
        <taxon>Ecdysozoa</taxon>
        <taxon>Arthropoda</taxon>
        <taxon>Hexapoda</taxon>
        <taxon>Insecta</taxon>
        <taxon>Pterygota</taxon>
        <taxon>Neoptera</taxon>
        <taxon>Endopterygota</taxon>
        <taxon>Diptera</taxon>
        <taxon>Nematocera</taxon>
        <taxon>Chironomoidea</taxon>
        <taxon>Chironomidae</taxon>
        <taxon>Chironominae</taxon>
        <taxon>Polypedilum</taxon>
        <taxon>Polypedilum</taxon>
    </lineage>
</organism>
<keyword evidence="5" id="KW-0325">Glycoprotein</keyword>
<sequence>MRALVILILTIICHLTSSQHDHGIRVGWLNLPVDHFSTNQRLNWDIRYFINDEHYVADGPIFIYIGGTHPAYTDFIQTGNVFEIAQETGGVLLSLEHRYFGESRPTLDTSFENLQWLTIHQVVADIGRFASFMRQRYNDAPVILFGRGYAGSLAVWARQKYPNVIDGAWGSSAPLNAIVEDFNYFPNVQQTISNIGGPECTQVIADAFQIIEDAFEAGNVTFIEERFRLCEPLDIGNSYDITRFQYQIAREIGENFLSHASYAMIDEKCIIMRGLDQPDNPPMDALDAFARWFVDDFNRERECMYGTNAEHVRIYQDPAWDSISTLNGYRQALWLNCVQRGAFPVANNGQDHPFGRRFDLRFFEQWCVDAFGSDIFLDPWFMQDTINSVNRNFGGLNPAIYRIFLTHGEMDPIRSLGPSNDINQNSPVVVMSLQSHSRDMGSPDDTDNVVLQNTKIRVRETILEWIQYAREGEPQPPPPPGPPAYETRWFNLPLDHFSTSERRNWDVRYLLNENVYRENGPIFIFIGGPEYIPDEWILRGNIFDVAQTQGGVLAALEMRYFGLSRPTADTSFENLRWLTISQAVADIGRFAAFMKRRYLEAPVIVWGRGFGGSLAVWARQKYPNVIDGAWASSAPINAILEDLHYFPNIHETISNIGGPECTQIIADAFRIIEDAFDGGNMTQVEERLRVCQPLDTGNGYDIARLQYQIAREIGENFVSHASYPMIDEKCIIMRGLDQPDNPPIDALDAFARWYVDDFNRERECMYGTNEEVVRIYQDPAWDSISTLNGYRQTLWLNCVQRGAFSVANNGQGHPFGTRFDMNFMRRWCVEAFDNDIFLDPWWMEDTINSVNRNFGGLNPAIYRVFLTYGEMDPIRSLGPSNDINQNSPVVVMPMQSHARDLGSPDDTDYVVLQETKRRVQQAVYDWIEYARHGEPQPPAPPAPPQFTTHWFNLPLDHPAQALVPIGIFTQGGVLAALEMRYFGQSRPTLNATFENLQWLTISQAVADIGRFASFMRQRYLEAPVIVWGSGLGGSLAVWARQKYPNIILQMSFRTINNIGGPECGEVIREAFQLIEEHYEAGDTSYVEERLRLCQPIDIGNGYDIARLQHWIAQDIGRNLFSNSRYPDIDEKCIIMRGLDAPDNPAVDALDAFARWYLMISIEKELACNLAMKNM</sequence>
<evidence type="ECO:0000313" key="7">
    <source>
        <dbReference type="EMBL" id="KAG5671041.1"/>
    </source>
</evidence>
<feature type="chain" id="PRO_5039933003" evidence="6">
    <location>
        <begin position="19"/>
        <end position="1174"/>
    </location>
</feature>